<keyword evidence="1" id="KW-0805">Transcription regulation</keyword>
<dbReference type="GO" id="GO:0000160">
    <property type="term" value="P:phosphorelay signal transduction system"/>
    <property type="evidence" value="ECO:0007669"/>
    <property type="project" value="InterPro"/>
</dbReference>
<dbReference type="PRINTS" id="PR00038">
    <property type="entry name" value="HTHLUXR"/>
</dbReference>
<evidence type="ECO:0000313" key="8">
    <source>
        <dbReference type="EMBL" id="TWT46537.1"/>
    </source>
</evidence>
<dbReference type="Pfam" id="PF00196">
    <property type="entry name" value="GerE"/>
    <property type="match status" value="1"/>
</dbReference>
<keyword evidence="2" id="KW-0238">DNA-binding</keyword>
<dbReference type="OrthoDB" id="282682at2"/>
<dbReference type="InterPro" id="IPR016032">
    <property type="entry name" value="Sig_transdc_resp-reg_C-effctor"/>
</dbReference>
<dbReference type="GO" id="GO:0003677">
    <property type="term" value="F:DNA binding"/>
    <property type="evidence" value="ECO:0007669"/>
    <property type="project" value="UniProtKB-KW"/>
</dbReference>
<dbReference type="GO" id="GO:0006355">
    <property type="term" value="P:regulation of DNA-templated transcription"/>
    <property type="evidence" value="ECO:0007669"/>
    <property type="project" value="InterPro"/>
</dbReference>
<evidence type="ECO:0000256" key="3">
    <source>
        <dbReference type="ARBA" id="ARBA00023163"/>
    </source>
</evidence>
<dbReference type="PROSITE" id="PS50043">
    <property type="entry name" value="HTH_LUXR_2"/>
    <property type="match status" value="1"/>
</dbReference>
<feature type="region of interest" description="Disordered" evidence="5">
    <location>
        <begin position="1"/>
        <end position="22"/>
    </location>
</feature>
<protein>
    <submittedName>
        <fullName evidence="8">Transcriptional regulatory protein FixJ</fullName>
    </submittedName>
</protein>
<dbReference type="InterPro" id="IPR000792">
    <property type="entry name" value="Tscrpt_reg_LuxR_C"/>
</dbReference>
<organism evidence="8 9">
    <name type="scientific">Botrimarina hoheduenensis</name>
    <dbReference type="NCBI Taxonomy" id="2528000"/>
    <lineage>
        <taxon>Bacteria</taxon>
        <taxon>Pseudomonadati</taxon>
        <taxon>Planctomycetota</taxon>
        <taxon>Planctomycetia</taxon>
        <taxon>Pirellulales</taxon>
        <taxon>Lacipirellulaceae</taxon>
        <taxon>Botrimarina</taxon>
    </lineage>
</organism>
<gene>
    <name evidence="8" type="primary">fixJ</name>
    <name evidence="8" type="ORF">Pla111_16330</name>
</gene>
<proteinExistence type="predicted"/>
<feature type="domain" description="HTH luxR-type" evidence="6">
    <location>
        <begin position="161"/>
        <end position="226"/>
    </location>
</feature>
<evidence type="ECO:0000256" key="2">
    <source>
        <dbReference type="ARBA" id="ARBA00023125"/>
    </source>
</evidence>
<comment type="caution">
    <text evidence="8">The sequence shown here is derived from an EMBL/GenBank/DDBJ whole genome shotgun (WGS) entry which is preliminary data.</text>
</comment>
<dbReference type="Proteomes" id="UP000318995">
    <property type="component" value="Unassembled WGS sequence"/>
</dbReference>
<comment type="caution">
    <text evidence="4">Lacks conserved residue(s) required for the propagation of feature annotation.</text>
</comment>
<accession>A0A5C5W7W1</accession>
<reference evidence="8 9" key="1">
    <citation type="submission" date="2019-02" db="EMBL/GenBank/DDBJ databases">
        <title>Deep-cultivation of Planctomycetes and their phenomic and genomic characterization uncovers novel biology.</title>
        <authorList>
            <person name="Wiegand S."/>
            <person name="Jogler M."/>
            <person name="Boedeker C."/>
            <person name="Pinto D."/>
            <person name="Vollmers J."/>
            <person name="Rivas-Marin E."/>
            <person name="Kohn T."/>
            <person name="Peeters S.H."/>
            <person name="Heuer A."/>
            <person name="Rast P."/>
            <person name="Oberbeckmann S."/>
            <person name="Bunk B."/>
            <person name="Jeske O."/>
            <person name="Meyerdierks A."/>
            <person name="Storesund J.E."/>
            <person name="Kallscheuer N."/>
            <person name="Luecker S."/>
            <person name="Lage O.M."/>
            <person name="Pohl T."/>
            <person name="Merkel B.J."/>
            <person name="Hornburger P."/>
            <person name="Mueller R.-W."/>
            <person name="Bruemmer F."/>
            <person name="Labrenz M."/>
            <person name="Spormann A.M."/>
            <person name="Op Den Camp H."/>
            <person name="Overmann J."/>
            <person name="Amann R."/>
            <person name="Jetten M.S.M."/>
            <person name="Mascher T."/>
            <person name="Medema M.H."/>
            <person name="Devos D.P."/>
            <person name="Kaster A.-K."/>
            <person name="Ovreas L."/>
            <person name="Rohde M."/>
            <person name="Galperin M.Y."/>
            <person name="Jogler C."/>
        </authorList>
    </citation>
    <scope>NUCLEOTIDE SEQUENCE [LARGE SCALE GENOMIC DNA]</scope>
    <source>
        <strain evidence="8 9">Pla111</strain>
    </source>
</reference>
<dbReference type="InterPro" id="IPR011006">
    <property type="entry name" value="CheY-like_superfamily"/>
</dbReference>
<keyword evidence="9" id="KW-1185">Reference proteome</keyword>
<evidence type="ECO:0000256" key="5">
    <source>
        <dbReference type="SAM" id="MobiDB-lite"/>
    </source>
</evidence>
<dbReference type="SUPFAM" id="SSF52172">
    <property type="entry name" value="CheY-like"/>
    <property type="match status" value="1"/>
</dbReference>
<feature type="domain" description="Response regulatory" evidence="7">
    <location>
        <begin position="29"/>
        <end position="145"/>
    </location>
</feature>
<dbReference type="SUPFAM" id="SSF46894">
    <property type="entry name" value="C-terminal effector domain of the bipartite response regulators"/>
    <property type="match status" value="1"/>
</dbReference>
<dbReference type="PANTHER" id="PTHR44688">
    <property type="entry name" value="DNA-BINDING TRANSCRIPTIONAL ACTIVATOR DEVR_DOSR"/>
    <property type="match status" value="1"/>
</dbReference>
<dbReference type="AlphaFoldDB" id="A0A5C5W7W1"/>
<dbReference type="CDD" id="cd06170">
    <property type="entry name" value="LuxR_C_like"/>
    <property type="match status" value="1"/>
</dbReference>
<evidence type="ECO:0000313" key="9">
    <source>
        <dbReference type="Proteomes" id="UP000318995"/>
    </source>
</evidence>
<sequence length="248" mass="26163">MTANTPPSSIGAAKGPEESASPLAPEPILVHLVRCDPLDASEIQAALRKLGCHTKLHDDFEPWCVRVVKESPLPDLVVLVGRAEKLYAIEPIRRAIPATDSAPVLVAAAGATVEHAMSYMAQGASGLMLLPASADKLAASLREPVGVALAAGADRRRTADFRQRLTTVTSGEAEVLMAMLQGAANKQIALQLGIGLRTVELRRSKLMKKMNAASVSQLILNIGIAGVDRVPALLNGRKRSTRSSTVDA</sequence>
<evidence type="ECO:0000256" key="1">
    <source>
        <dbReference type="ARBA" id="ARBA00023015"/>
    </source>
</evidence>
<name>A0A5C5W7W1_9BACT</name>
<dbReference type="EMBL" id="SJPH01000003">
    <property type="protein sequence ID" value="TWT46537.1"/>
    <property type="molecule type" value="Genomic_DNA"/>
</dbReference>
<evidence type="ECO:0000259" key="7">
    <source>
        <dbReference type="PROSITE" id="PS50110"/>
    </source>
</evidence>
<dbReference type="PROSITE" id="PS50110">
    <property type="entry name" value="RESPONSE_REGULATORY"/>
    <property type="match status" value="1"/>
</dbReference>
<evidence type="ECO:0000259" key="6">
    <source>
        <dbReference type="PROSITE" id="PS50043"/>
    </source>
</evidence>
<evidence type="ECO:0000256" key="4">
    <source>
        <dbReference type="PROSITE-ProRule" id="PRU00169"/>
    </source>
</evidence>
<keyword evidence="3" id="KW-0804">Transcription</keyword>
<dbReference type="PANTHER" id="PTHR44688:SF16">
    <property type="entry name" value="DNA-BINDING TRANSCRIPTIONAL ACTIVATOR DEVR_DOSR"/>
    <property type="match status" value="1"/>
</dbReference>
<dbReference type="Gene3D" id="3.40.50.2300">
    <property type="match status" value="1"/>
</dbReference>
<dbReference type="SMART" id="SM00421">
    <property type="entry name" value="HTH_LUXR"/>
    <property type="match status" value="1"/>
</dbReference>
<dbReference type="InterPro" id="IPR001789">
    <property type="entry name" value="Sig_transdc_resp-reg_receiver"/>
</dbReference>
<dbReference type="RefSeq" id="WP_146573137.1">
    <property type="nucleotide sequence ID" value="NZ_SJPH01000003.1"/>
</dbReference>